<comment type="caution">
    <text evidence="1">The sequence shown here is derived from an EMBL/GenBank/DDBJ whole genome shotgun (WGS) entry which is preliminary data.</text>
</comment>
<dbReference type="Proteomes" id="UP001213000">
    <property type="component" value="Unassembled WGS sequence"/>
</dbReference>
<organism evidence="1 2">
    <name type="scientific">Leucocoprinus birnbaumii</name>
    <dbReference type="NCBI Taxonomy" id="56174"/>
    <lineage>
        <taxon>Eukaryota</taxon>
        <taxon>Fungi</taxon>
        <taxon>Dikarya</taxon>
        <taxon>Basidiomycota</taxon>
        <taxon>Agaricomycotina</taxon>
        <taxon>Agaricomycetes</taxon>
        <taxon>Agaricomycetidae</taxon>
        <taxon>Agaricales</taxon>
        <taxon>Agaricineae</taxon>
        <taxon>Agaricaceae</taxon>
        <taxon>Leucocoprinus</taxon>
    </lineage>
</organism>
<evidence type="ECO:0000313" key="2">
    <source>
        <dbReference type="Proteomes" id="UP001213000"/>
    </source>
</evidence>
<protein>
    <submittedName>
        <fullName evidence="1">Uncharacterized protein</fullName>
    </submittedName>
</protein>
<evidence type="ECO:0000313" key="1">
    <source>
        <dbReference type="EMBL" id="KAJ3560576.1"/>
    </source>
</evidence>
<sequence length="155" mass="17151">MENTALKIAVQEYGQILVAACNLRLQADHATGVVSQLNKTKPKSTELSAARKEYTALLKQWKQAMVAVKAAYTKAVSLKQEFLESDVDIPSYAFLEGKRHENLEGPLAMLKQRFAAIESIKISGAPPVSDGAEAREVRHGGHFRPFDRPFGLSRR</sequence>
<dbReference type="EMBL" id="JANIEX010001146">
    <property type="protein sequence ID" value="KAJ3560576.1"/>
    <property type="molecule type" value="Genomic_DNA"/>
</dbReference>
<reference evidence="1" key="1">
    <citation type="submission" date="2022-07" db="EMBL/GenBank/DDBJ databases">
        <title>Genome Sequence of Leucocoprinus birnbaumii.</title>
        <authorList>
            <person name="Buettner E."/>
        </authorList>
    </citation>
    <scope>NUCLEOTIDE SEQUENCE</scope>
    <source>
        <strain evidence="1">VT141</strain>
    </source>
</reference>
<proteinExistence type="predicted"/>
<name>A0AAD5VI51_9AGAR</name>
<accession>A0AAD5VI51</accession>
<dbReference type="AlphaFoldDB" id="A0AAD5VI51"/>
<gene>
    <name evidence="1" type="ORF">NP233_g10748</name>
</gene>
<keyword evidence="2" id="KW-1185">Reference proteome</keyword>